<proteinExistence type="predicted"/>
<accession>A0A850SYK8</accession>
<dbReference type="Proteomes" id="UP000553343">
    <property type="component" value="Unassembled WGS sequence"/>
</dbReference>
<organism evidence="1 2">
    <name type="scientific">Desulfobacter latus</name>
    <dbReference type="NCBI Taxonomy" id="2292"/>
    <lineage>
        <taxon>Bacteria</taxon>
        <taxon>Pseudomonadati</taxon>
        <taxon>Thermodesulfobacteriota</taxon>
        <taxon>Desulfobacteria</taxon>
        <taxon>Desulfobacterales</taxon>
        <taxon>Desulfobacteraceae</taxon>
        <taxon>Desulfobacter</taxon>
    </lineage>
</organism>
<protein>
    <submittedName>
        <fullName evidence="1">Uncharacterized protein</fullName>
    </submittedName>
</protein>
<evidence type="ECO:0000313" key="2">
    <source>
        <dbReference type="Proteomes" id="UP000553343"/>
    </source>
</evidence>
<reference evidence="1 2" key="1">
    <citation type="submission" date="2020-06" db="EMBL/GenBank/DDBJ databases">
        <title>High-quality draft genome of sulfate reducer Desulfobacter latus type strain AcrS2 isolated from marine sediment.</title>
        <authorList>
            <person name="Hoppe M."/>
            <person name="Larsen C.K."/>
            <person name="Marshall I.P.G."/>
            <person name="Schramm A."/>
            <person name="Marietou A.G."/>
        </authorList>
    </citation>
    <scope>NUCLEOTIDE SEQUENCE [LARGE SCALE GENOMIC DNA]</scope>
    <source>
        <strain evidence="1 2">AcRS2</strain>
    </source>
</reference>
<sequence length="115" mass="13332">MQLYFITKHFKARRLAYDEKQNVLWLVPNFKERVLKGHQVGFNLDLLRSIKEYPVLSTKVAVKTTLVYFTLYLKNLKVAIGVDEAGLAFMNELKIPDPPSITGDPIIQKRLRDIK</sequence>
<keyword evidence="2" id="KW-1185">Reference proteome</keyword>
<dbReference type="RefSeq" id="WP_218576750.1">
    <property type="nucleotide sequence ID" value="NZ_JACADJ010000067.1"/>
</dbReference>
<gene>
    <name evidence="1" type="ORF">HXW94_15125</name>
</gene>
<evidence type="ECO:0000313" key="1">
    <source>
        <dbReference type="EMBL" id="NWH06299.1"/>
    </source>
</evidence>
<dbReference type="EMBL" id="JACADJ010000067">
    <property type="protein sequence ID" value="NWH06299.1"/>
    <property type="molecule type" value="Genomic_DNA"/>
</dbReference>
<dbReference type="AlphaFoldDB" id="A0A850SYK8"/>
<name>A0A850SYK8_9BACT</name>
<comment type="caution">
    <text evidence="1">The sequence shown here is derived from an EMBL/GenBank/DDBJ whole genome shotgun (WGS) entry which is preliminary data.</text>
</comment>